<dbReference type="OrthoDB" id="1002395at2759"/>
<dbReference type="SUPFAM" id="SSF53098">
    <property type="entry name" value="Ribonuclease H-like"/>
    <property type="match status" value="1"/>
</dbReference>
<keyword evidence="3" id="KW-1185">Reference proteome</keyword>
<accession>A0A7J6VFL9</accession>
<dbReference type="InterPro" id="IPR044730">
    <property type="entry name" value="RNase_H-like_dom_plant"/>
</dbReference>
<dbReference type="PROSITE" id="PS50879">
    <property type="entry name" value="RNASE_H_1"/>
    <property type="match status" value="1"/>
</dbReference>
<dbReference type="PANTHER" id="PTHR47723">
    <property type="entry name" value="OS05G0353850 PROTEIN"/>
    <property type="match status" value="1"/>
</dbReference>
<dbReference type="Gene3D" id="3.30.420.10">
    <property type="entry name" value="Ribonuclease H-like superfamily/Ribonuclease H"/>
    <property type="match status" value="1"/>
</dbReference>
<dbReference type="PANTHER" id="PTHR47723:SF23">
    <property type="entry name" value="REVERSE TRANSCRIPTASE-LIKE PROTEIN"/>
    <property type="match status" value="1"/>
</dbReference>
<dbReference type="InterPro" id="IPR036397">
    <property type="entry name" value="RNaseH_sf"/>
</dbReference>
<comment type="caution">
    <text evidence="2">The sequence shown here is derived from an EMBL/GenBank/DDBJ whole genome shotgun (WGS) entry which is preliminary data.</text>
</comment>
<evidence type="ECO:0000259" key="1">
    <source>
        <dbReference type="PROSITE" id="PS50879"/>
    </source>
</evidence>
<evidence type="ECO:0000313" key="3">
    <source>
        <dbReference type="Proteomes" id="UP000554482"/>
    </source>
</evidence>
<dbReference type="EMBL" id="JABWDY010034005">
    <property type="protein sequence ID" value="KAF5183010.1"/>
    <property type="molecule type" value="Genomic_DNA"/>
</dbReference>
<dbReference type="GO" id="GO:0003676">
    <property type="term" value="F:nucleic acid binding"/>
    <property type="evidence" value="ECO:0007669"/>
    <property type="project" value="InterPro"/>
</dbReference>
<dbReference type="CDD" id="cd06222">
    <property type="entry name" value="RNase_H_like"/>
    <property type="match status" value="1"/>
</dbReference>
<dbReference type="Proteomes" id="UP000554482">
    <property type="component" value="Unassembled WGS sequence"/>
</dbReference>
<proteinExistence type="predicted"/>
<dbReference type="InterPro" id="IPR012337">
    <property type="entry name" value="RNaseH-like_sf"/>
</dbReference>
<sequence length="111" mass="12142">MKPQSYVSIEVLTVLHSFQLPTKPRPASQILECFWSLPPIGYIKINVDGASRGNPCKAGWGAVFRNCEGSLIGVLIGGLGIKTNYYAETMAIINTISKALEEGWKHSVLCF</sequence>
<feature type="domain" description="RNase H type-1" evidence="1">
    <location>
        <begin position="39"/>
        <end position="111"/>
    </location>
</feature>
<dbReference type="Pfam" id="PF13456">
    <property type="entry name" value="RVT_3"/>
    <property type="match status" value="1"/>
</dbReference>
<name>A0A7J6VFL9_THATH</name>
<dbReference type="InterPro" id="IPR053151">
    <property type="entry name" value="RNase_H-like"/>
</dbReference>
<dbReference type="AlphaFoldDB" id="A0A7J6VFL9"/>
<dbReference type="InterPro" id="IPR002156">
    <property type="entry name" value="RNaseH_domain"/>
</dbReference>
<protein>
    <recommendedName>
        <fullName evidence="1">RNase H type-1 domain-containing protein</fullName>
    </recommendedName>
</protein>
<dbReference type="GO" id="GO:0004523">
    <property type="term" value="F:RNA-DNA hybrid ribonuclease activity"/>
    <property type="evidence" value="ECO:0007669"/>
    <property type="project" value="InterPro"/>
</dbReference>
<gene>
    <name evidence="2" type="ORF">FRX31_027400</name>
</gene>
<organism evidence="2 3">
    <name type="scientific">Thalictrum thalictroides</name>
    <name type="common">Rue-anemone</name>
    <name type="synonym">Anemone thalictroides</name>
    <dbReference type="NCBI Taxonomy" id="46969"/>
    <lineage>
        <taxon>Eukaryota</taxon>
        <taxon>Viridiplantae</taxon>
        <taxon>Streptophyta</taxon>
        <taxon>Embryophyta</taxon>
        <taxon>Tracheophyta</taxon>
        <taxon>Spermatophyta</taxon>
        <taxon>Magnoliopsida</taxon>
        <taxon>Ranunculales</taxon>
        <taxon>Ranunculaceae</taxon>
        <taxon>Thalictroideae</taxon>
        <taxon>Thalictrum</taxon>
    </lineage>
</organism>
<evidence type="ECO:0000313" key="2">
    <source>
        <dbReference type="EMBL" id="KAF5183010.1"/>
    </source>
</evidence>
<reference evidence="2 3" key="1">
    <citation type="submission" date="2020-06" db="EMBL/GenBank/DDBJ databases">
        <title>Transcriptomic and genomic resources for Thalictrum thalictroides and T. hernandezii: Facilitating candidate gene discovery in an emerging model plant lineage.</title>
        <authorList>
            <person name="Arias T."/>
            <person name="Riano-Pachon D.M."/>
            <person name="Di Stilio V.S."/>
        </authorList>
    </citation>
    <scope>NUCLEOTIDE SEQUENCE [LARGE SCALE GENOMIC DNA]</scope>
    <source>
        <strain evidence="3">cv. WT478/WT964</strain>
        <tissue evidence="2">Leaves</tissue>
    </source>
</reference>